<organism evidence="1 2">
    <name type="scientific">Tsukamurella paurometabola</name>
    <name type="common">Corynebacterium paurometabolum</name>
    <dbReference type="NCBI Taxonomy" id="2061"/>
    <lineage>
        <taxon>Bacteria</taxon>
        <taxon>Bacillati</taxon>
        <taxon>Actinomycetota</taxon>
        <taxon>Actinomycetes</taxon>
        <taxon>Mycobacteriales</taxon>
        <taxon>Tsukamurellaceae</taxon>
        <taxon>Tsukamurella</taxon>
    </lineage>
</organism>
<name>A0ABS5NHT9_TSUPA</name>
<evidence type="ECO:0000313" key="2">
    <source>
        <dbReference type="Proteomes" id="UP000676853"/>
    </source>
</evidence>
<dbReference type="InterPro" id="IPR009045">
    <property type="entry name" value="Zn_M74/Hedgehog-like"/>
</dbReference>
<dbReference type="Proteomes" id="UP000676853">
    <property type="component" value="Unassembled WGS sequence"/>
</dbReference>
<dbReference type="SUPFAM" id="SSF55166">
    <property type="entry name" value="Hedgehog/DD-peptidase"/>
    <property type="match status" value="1"/>
</dbReference>
<comment type="caution">
    <text evidence="1">The sequence shown here is derived from an EMBL/GenBank/DDBJ whole genome shotgun (WGS) entry which is preliminary data.</text>
</comment>
<sequence>MTGDAVDVGPTEAAYWMDRYSERFGLCRTYANEVWHYELRTGWACPEMVSDASARQR</sequence>
<accession>A0ABS5NHT9</accession>
<evidence type="ECO:0008006" key="3">
    <source>
        <dbReference type="Google" id="ProtNLM"/>
    </source>
</evidence>
<protein>
    <recommendedName>
        <fullName evidence="3">D-alanyl-D-alanine carboxypeptidase</fullName>
    </recommendedName>
</protein>
<reference evidence="1 2" key="1">
    <citation type="submission" date="2021-04" db="EMBL/GenBank/DDBJ databases">
        <title>Whole genome sequence analysis of a thiophenic sulfur metabolizing bacteria.</title>
        <authorList>
            <person name="Akhtar N."/>
            <person name="Akram J."/>
            <person name="Aslam A."/>
        </authorList>
    </citation>
    <scope>NUCLEOTIDE SEQUENCE [LARGE SCALE GENOMIC DNA]</scope>
    <source>
        <strain evidence="1 2">3OW</strain>
    </source>
</reference>
<gene>
    <name evidence="1" type="ORF">KFZ73_20430</name>
</gene>
<proteinExistence type="predicted"/>
<dbReference type="EMBL" id="JAGXOE010000071">
    <property type="protein sequence ID" value="MBS4103600.1"/>
    <property type="molecule type" value="Genomic_DNA"/>
</dbReference>
<evidence type="ECO:0000313" key="1">
    <source>
        <dbReference type="EMBL" id="MBS4103600.1"/>
    </source>
</evidence>
<keyword evidence="2" id="KW-1185">Reference proteome</keyword>
<dbReference type="RefSeq" id="WP_212554911.1">
    <property type="nucleotide sequence ID" value="NZ_JAGXOE010000071.1"/>
</dbReference>